<dbReference type="Proteomes" id="UP000434044">
    <property type="component" value="Unassembled WGS sequence"/>
</dbReference>
<feature type="transmembrane region" description="Helical" evidence="1">
    <location>
        <begin position="59"/>
        <end position="77"/>
    </location>
</feature>
<keyword evidence="1" id="KW-1133">Transmembrane helix</keyword>
<comment type="caution">
    <text evidence="2">The sequence shown here is derived from an EMBL/GenBank/DDBJ whole genome shotgun (WGS) entry which is preliminary data.</text>
</comment>
<dbReference type="GO" id="GO:0016787">
    <property type="term" value="F:hydrolase activity"/>
    <property type="evidence" value="ECO:0007669"/>
    <property type="project" value="UniProtKB-KW"/>
</dbReference>
<gene>
    <name evidence="2" type="ORF">GJ668_06235</name>
</gene>
<accession>A0A6N8E8U2</accession>
<feature type="transmembrane region" description="Helical" evidence="1">
    <location>
        <begin position="7"/>
        <end position="25"/>
    </location>
</feature>
<dbReference type="OrthoDB" id="5295350at2"/>
<reference evidence="2 3" key="1">
    <citation type="submission" date="2019-11" db="EMBL/GenBank/DDBJ databases">
        <title>Whole-genome sequence of the anaerobic purple sulfur bacterium Allochromatium palmeri DSM 15591.</title>
        <authorList>
            <person name="Kyndt J.A."/>
            <person name="Meyer T.E."/>
        </authorList>
    </citation>
    <scope>NUCLEOTIDE SEQUENCE [LARGE SCALE GENOMIC DNA]</scope>
    <source>
        <strain evidence="2 3">DSM 15591</strain>
    </source>
</reference>
<sequence length="259" mass="28191">MANFQTHLNVGILVSAAATLSLHVAGVVEQSPMPVLFVLGVAGSLLPDIDLERSKPTSLLFNVLGAVLAFAVTLPLTARFQPLVLAAIWAIVFLAVRYGVLKVFSSFTIHRGVWHSWLAIAAVSLATTNLAYWGWEHSAERAWIAGLMVGIGYLTHLVLDEFSSVDLFNAKIKRSFGTALKPISLKYPWSTIAMAGVLAALISVAPPVEGVLEQLDLDPQATLVELETWLREGTRWAVGHLSEWWERLSQPLAMQASRG</sequence>
<dbReference type="Pfam" id="PF04307">
    <property type="entry name" value="YdjM"/>
    <property type="match status" value="1"/>
</dbReference>
<evidence type="ECO:0000313" key="3">
    <source>
        <dbReference type="Proteomes" id="UP000434044"/>
    </source>
</evidence>
<keyword evidence="1" id="KW-0812">Transmembrane</keyword>
<dbReference type="InterPro" id="IPR007404">
    <property type="entry name" value="YdjM-like"/>
</dbReference>
<feature type="transmembrane region" description="Helical" evidence="1">
    <location>
        <begin position="141"/>
        <end position="159"/>
    </location>
</feature>
<evidence type="ECO:0000256" key="1">
    <source>
        <dbReference type="SAM" id="Phobius"/>
    </source>
</evidence>
<feature type="transmembrane region" description="Helical" evidence="1">
    <location>
        <begin position="83"/>
        <end position="101"/>
    </location>
</feature>
<dbReference type="RefSeq" id="WP_155449286.1">
    <property type="nucleotide sequence ID" value="NZ_WNKT01000009.1"/>
</dbReference>
<keyword evidence="2" id="KW-0378">Hydrolase</keyword>
<keyword evidence="1" id="KW-0472">Membrane</keyword>
<dbReference type="AlphaFoldDB" id="A0A6N8E8U2"/>
<protein>
    <submittedName>
        <fullName evidence="2">Metal-dependent hydrolase</fullName>
    </submittedName>
</protein>
<dbReference type="EMBL" id="WNKT01000009">
    <property type="protein sequence ID" value="MTW20693.1"/>
    <property type="molecule type" value="Genomic_DNA"/>
</dbReference>
<organism evidence="2 3">
    <name type="scientific">Allochromatium palmeri</name>
    <dbReference type="NCBI Taxonomy" id="231048"/>
    <lineage>
        <taxon>Bacteria</taxon>
        <taxon>Pseudomonadati</taxon>
        <taxon>Pseudomonadota</taxon>
        <taxon>Gammaproteobacteria</taxon>
        <taxon>Chromatiales</taxon>
        <taxon>Chromatiaceae</taxon>
        <taxon>Allochromatium</taxon>
    </lineage>
</organism>
<name>A0A6N8E8U2_9GAMM</name>
<feature type="transmembrane region" description="Helical" evidence="1">
    <location>
        <begin position="113"/>
        <end position="135"/>
    </location>
</feature>
<keyword evidence="3" id="KW-1185">Reference proteome</keyword>
<evidence type="ECO:0000313" key="2">
    <source>
        <dbReference type="EMBL" id="MTW20693.1"/>
    </source>
</evidence>
<proteinExistence type="predicted"/>